<organism evidence="1 2">
    <name type="scientific">Rotaria magnacalcarata</name>
    <dbReference type="NCBI Taxonomy" id="392030"/>
    <lineage>
        <taxon>Eukaryota</taxon>
        <taxon>Metazoa</taxon>
        <taxon>Spiralia</taxon>
        <taxon>Gnathifera</taxon>
        <taxon>Rotifera</taxon>
        <taxon>Eurotatoria</taxon>
        <taxon>Bdelloidea</taxon>
        <taxon>Philodinida</taxon>
        <taxon>Philodinidae</taxon>
        <taxon>Rotaria</taxon>
    </lineage>
</organism>
<dbReference type="Proteomes" id="UP000663866">
    <property type="component" value="Unassembled WGS sequence"/>
</dbReference>
<dbReference type="EMBL" id="CAJOBG010081255">
    <property type="protein sequence ID" value="CAF4632681.1"/>
    <property type="molecule type" value="Genomic_DNA"/>
</dbReference>
<sequence>MTVGLIAPCIVSYRKETDDSSNNTKDDALSQDGINYYVDEGNSKKGKLTT</sequence>
<dbReference type="AlphaFoldDB" id="A0A821E9V0"/>
<comment type="caution">
    <text evidence="1">The sequence shown here is derived from an EMBL/GenBank/DDBJ whole genome shotgun (WGS) entry which is preliminary data.</text>
</comment>
<gene>
    <name evidence="1" type="ORF">OVN521_LOCUS46281</name>
</gene>
<evidence type="ECO:0000313" key="2">
    <source>
        <dbReference type="Proteomes" id="UP000663866"/>
    </source>
</evidence>
<keyword evidence="2" id="KW-1185">Reference proteome</keyword>
<name>A0A821E9V0_9BILA</name>
<proteinExistence type="predicted"/>
<protein>
    <submittedName>
        <fullName evidence="1">Uncharacterized protein</fullName>
    </submittedName>
</protein>
<reference evidence="1" key="1">
    <citation type="submission" date="2021-02" db="EMBL/GenBank/DDBJ databases">
        <authorList>
            <person name="Nowell W R."/>
        </authorList>
    </citation>
    <scope>NUCLEOTIDE SEQUENCE</scope>
</reference>
<accession>A0A821E9V0</accession>
<feature type="non-terminal residue" evidence="1">
    <location>
        <position position="1"/>
    </location>
</feature>
<evidence type="ECO:0000313" key="1">
    <source>
        <dbReference type="EMBL" id="CAF4632681.1"/>
    </source>
</evidence>